<dbReference type="PANTHER" id="PTHR43742">
    <property type="entry name" value="TRIMETHYLAMINE-N-OXIDE REDUCTASE"/>
    <property type="match status" value="1"/>
</dbReference>
<feature type="domain" description="Molybdopterin dinucleotide-binding" evidence="7">
    <location>
        <begin position="887"/>
        <end position="965"/>
    </location>
</feature>
<keyword evidence="10" id="KW-1185">Reference proteome</keyword>
<evidence type="ECO:0000256" key="1">
    <source>
        <dbReference type="ARBA" id="ARBA00001942"/>
    </source>
</evidence>
<dbReference type="Gene3D" id="2.20.25.340">
    <property type="match status" value="1"/>
</dbReference>
<dbReference type="InterPro" id="IPR049032">
    <property type="entry name" value="AhtL-like_N"/>
</dbReference>
<dbReference type="Pfam" id="PF01568">
    <property type="entry name" value="Molydop_binding"/>
    <property type="match status" value="1"/>
</dbReference>
<dbReference type="EMBL" id="JAAONZ010000005">
    <property type="protein sequence ID" value="NHO65798.1"/>
    <property type="molecule type" value="Genomic_DNA"/>
</dbReference>
<gene>
    <name evidence="9" type="ORF">G8770_09615</name>
</gene>
<dbReference type="GO" id="GO:0030288">
    <property type="term" value="C:outer membrane-bounded periplasmic space"/>
    <property type="evidence" value="ECO:0007669"/>
    <property type="project" value="TreeGrafter"/>
</dbReference>
<dbReference type="GO" id="GO:0009055">
    <property type="term" value="F:electron transfer activity"/>
    <property type="evidence" value="ECO:0007669"/>
    <property type="project" value="TreeGrafter"/>
</dbReference>
<dbReference type="InterPro" id="IPR009010">
    <property type="entry name" value="Asp_de-COase-like_dom_sf"/>
</dbReference>
<dbReference type="GO" id="GO:0030151">
    <property type="term" value="F:molybdenum ion binding"/>
    <property type="evidence" value="ECO:0007669"/>
    <property type="project" value="TreeGrafter"/>
</dbReference>
<dbReference type="SUPFAM" id="SSF53706">
    <property type="entry name" value="Formate dehydrogenase/DMSO reductase, domains 1-3"/>
    <property type="match status" value="1"/>
</dbReference>
<dbReference type="Proteomes" id="UP000787472">
    <property type="component" value="Unassembled WGS sequence"/>
</dbReference>
<evidence type="ECO:0000256" key="4">
    <source>
        <dbReference type="ARBA" id="ARBA00022723"/>
    </source>
</evidence>
<evidence type="ECO:0000256" key="5">
    <source>
        <dbReference type="ARBA" id="ARBA00023002"/>
    </source>
</evidence>
<accession>A0A9E5MLY5</accession>
<evidence type="ECO:0000259" key="8">
    <source>
        <dbReference type="Pfam" id="PF21423"/>
    </source>
</evidence>
<dbReference type="Gene3D" id="2.40.40.20">
    <property type="match status" value="1"/>
</dbReference>
<proteinExistence type="inferred from homology"/>
<dbReference type="AlphaFoldDB" id="A0A9E5MLY5"/>
<keyword evidence="5" id="KW-0560">Oxidoreductase</keyword>
<dbReference type="Pfam" id="PF00384">
    <property type="entry name" value="Molybdopterin"/>
    <property type="match status" value="1"/>
</dbReference>
<evidence type="ECO:0000259" key="7">
    <source>
        <dbReference type="Pfam" id="PF01568"/>
    </source>
</evidence>
<dbReference type="RefSeq" id="WP_167185374.1">
    <property type="nucleotide sequence ID" value="NZ_JAAONZ010000005.1"/>
</dbReference>
<evidence type="ECO:0000313" key="9">
    <source>
        <dbReference type="EMBL" id="NHO65798.1"/>
    </source>
</evidence>
<keyword evidence="4" id="KW-0479">Metal-binding</keyword>
<dbReference type="GO" id="GO:0009061">
    <property type="term" value="P:anaerobic respiration"/>
    <property type="evidence" value="ECO:0007669"/>
    <property type="project" value="TreeGrafter"/>
</dbReference>
<organism evidence="9 10">
    <name type="scientific">Pseudomaricurvus hydrocarbonicus</name>
    <dbReference type="NCBI Taxonomy" id="1470433"/>
    <lineage>
        <taxon>Bacteria</taxon>
        <taxon>Pseudomonadati</taxon>
        <taxon>Pseudomonadota</taxon>
        <taxon>Gammaproteobacteria</taxon>
        <taxon>Cellvibrionales</taxon>
        <taxon>Cellvibrionaceae</taxon>
        <taxon>Pseudomaricurvus</taxon>
    </lineage>
</organism>
<dbReference type="PANTHER" id="PTHR43742:SF10">
    <property type="entry name" value="TRIMETHYLAMINE-N-OXIDE REDUCTASE 2"/>
    <property type="match status" value="1"/>
</dbReference>
<evidence type="ECO:0000256" key="3">
    <source>
        <dbReference type="ARBA" id="ARBA00022505"/>
    </source>
</evidence>
<comment type="caution">
    <text evidence="9">The sequence shown here is derived from an EMBL/GenBank/DDBJ whole genome shotgun (WGS) entry which is preliminary data.</text>
</comment>
<keyword evidence="3" id="KW-0500">Molybdenum</keyword>
<dbReference type="GO" id="GO:0016491">
    <property type="term" value="F:oxidoreductase activity"/>
    <property type="evidence" value="ECO:0007669"/>
    <property type="project" value="UniProtKB-KW"/>
</dbReference>
<dbReference type="SUPFAM" id="SSF50692">
    <property type="entry name" value="ADC-like"/>
    <property type="match status" value="1"/>
</dbReference>
<feature type="domain" description="Pyrogallol hydroxytransferase large subunit-like N-terminal" evidence="8">
    <location>
        <begin position="148"/>
        <end position="202"/>
    </location>
</feature>
<evidence type="ECO:0000259" key="6">
    <source>
        <dbReference type="Pfam" id="PF00384"/>
    </source>
</evidence>
<sequence>MKRTLLKGILYGTTLAIARGLKKNTEAIKQAGNIDCVAQIMLKDGSIARHYVFKGGRMVDTRGSVYDGEAQVNLVFQDVDTALGFLSLKPDYHTIVHDAKNFKAAVLGDSELCVWFMHLMNMIASGTQKMGTTMPDGCTRLTTNTNGGPMFVYVKDNKIVRMTPIDFDDSDAESWTIKARGKTFTPLRQGVINPHAQGLKSTVYSDKRILYPMKRVDFDPNGERNPQNRGKSGYERISWEEATDIVANEIKRQRKVHGPGSIAMAFGSHHQWGNVGYYLSALLRFGNLIGFTRVVPNPDSWEGWYWGAMHHFGNSMRVGIPGHYGLVEDCLKEAEMIVFWSSDPESTNGYASGLEGTQRRFWAKELGIDFVHIDPNLNATAQLYGGRWIPVKPGTDPALAIAIMNVWVNEDLYDKDYVEGRTTGFDEWKAYLLGEEDGVPKTPEWQEKETGVQAHVVRALARAWGKKKTYLAAGGLGTGFGGACRNATGSQWARNMILMMAMQGWGKPGVNFGNLQAGTPLDHYFYFPGYAEGGISGELNFTACAVNNYQRMPHVLTMNPVKQMIPRQRLADAIVNGKASGYIWDGSSAEAQFAEFQYPMPGYSPVHMIYRYGSSSFGTIANSDRWVDMYRHDSLECVVNQSIWLEGEAEFADIILPACTSFERYDISDWGNSGGYIHHNTDQLNHRTVVFQHKCIEPLGESKSDYDIFTAVLNKLGLGAMFTEGCSELDWCKRVFESSDLPNYVSWKKFIKKGYHVIPPAPENLRTPAYFRWFAEDRFKDVPEPMPLPSQWSDIAGKGLQTPSGKIEFVSTTIQRNDPNNPERPALNRYVPSWEGTQTTELYDKYPLQLLTSHSRYTFHTYGDGKDSTLNDIPDHRVCIDGYYYWVLRMNPIDARARGLQHHDLVRVHNGRGSVVCAVDVSPLMAPGTLKSWESCAEVDLFEDPRFGRVDRGGSLNLLTPERPQVKNTEGMGSNSCLVEVEKWSYANEELVRA</sequence>
<comment type="cofactor">
    <cofactor evidence="1">
        <name>Mo-bis(molybdopterin guanine dinucleotide)</name>
        <dbReference type="ChEBI" id="CHEBI:60539"/>
    </cofactor>
</comment>
<feature type="domain" description="Molybdopterin oxidoreductase" evidence="6">
    <location>
        <begin position="208"/>
        <end position="714"/>
    </location>
</feature>
<dbReference type="Pfam" id="PF21423">
    <property type="entry name" value="AhtL-like_1st"/>
    <property type="match status" value="1"/>
</dbReference>
<dbReference type="Gene3D" id="3.40.50.740">
    <property type="match status" value="2"/>
</dbReference>
<dbReference type="InterPro" id="IPR006656">
    <property type="entry name" value="Mopterin_OxRdtase"/>
</dbReference>
<protein>
    <submittedName>
        <fullName evidence="9">Molybdopterin-dependent oxidoreductase</fullName>
    </submittedName>
</protein>
<evidence type="ECO:0000313" key="10">
    <source>
        <dbReference type="Proteomes" id="UP000787472"/>
    </source>
</evidence>
<dbReference type="InterPro" id="IPR050612">
    <property type="entry name" value="Prok_Mopterin_Oxidored"/>
</dbReference>
<name>A0A9E5MLY5_9GAMM</name>
<dbReference type="GO" id="GO:0043546">
    <property type="term" value="F:molybdopterin cofactor binding"/>
    <property type="evidence" value="ECO:0007669"/>
    <property type="project" value="InterPro"/>
</dbReference>
<comment type="similarity">
    <text evidence="2">Belongs to the prokaryotic molybdopterin-containing oxidoreductase family.</text>
</comment>
<dbReference type="InterPro" id="IPR006657">
    <property type="entry name" value="MoPterin_dinucl-bd_dom"/>
</dbReference>
<evidence type="ECO:0000256" key="2">
    <source>
        <dbReference type="ARBA" id="ARBA00010312"/>
    </source>
</evidence>
<reference evidence="9" key="1">
    <citation type="submission" date="2020-03" db="EMBL/GenBank/DDBJ databases">
        <authorList>
            <person name="Guo F."/>
        </authorList>
    </citation>
    <scope>NUCLEOTIDE SEQUENCE</scope>
    <source>
        <strain evidence="9">JCM 30134</strain>
    </source>
</reference>
<dbReference type="Gene3D" id="3.40.228.10">
    <property type="entry name" value="Dimethylsulfoxide Reductase, domain 2"/>
    <property type="match status" value="1"/>
</dbReference>